<dbReference type="PANTHER" id="PTHR36573:SF1">
    <property type="entry name" value="INTERMEMBRANE PHOSPHOLIPID TRANSPORT SYSTEM BINDING PROTEIN MLAC"/>
    <property type="match status" value="1"/>
</dbReference>
<dbReference type="Proteomes" id="UP000006859">
    <property type="component" value="Chromosome"/>
</dbReference>
<evidence type="ECO:0000313" key="3">
    <source>
        <dbReference type="Proteomes" id="UP000006859"/>
    </source>
</evidence>
<keyword evidence="1" id="KW-0732">Signal</keyword>
<feature type="signal peptide" evidence="1">
    <location>
        <begin position="1"/>
        <end position="19"/>
    </location>
</feature>
<dbReference type="Pfam" id="PF05494">
    <property type="entry name" value="MlaC"/>
    <property type="match status" value="1"/>
</dbReference>
<dbReference type="OrthoDB" id="9787053at2"/>
<name>E0SHD3_DICD3</name>
<keyword evidence="3" id="KW-1185">Reference proteome</keyword>
<feature type="chain" id="PRO_5003140276" evidence="1">
    <location>
        <begin position="20"/>
        <end position="217"/>
    </location>
</feature>
<dbReference type="PIRSF" id="PIRSF004649">
    <property type="entry name" value="MlaC"/>
    <property type="match status" value="1"/>
</dbReference>
<dbReference type="RefSeq" id="WP_013316016.1">
    <property type="nucleotide sequence ID" value="NC_014500.1"/>
</dbReference>
<gene>
    <name evidence="2" type="primary">yrbC</name>
    <name evidence="2" type="ordered locus">Dda3937_00692</name>
</gene>
<dbReference type="KEGG" id="ddd:Dda3937_00692"/>
<protein>
    <submittedName>
        <fullName evidence="2">Predicted ABC-type organic solvent transporter</fullName>
    </submittedName>
</protein>
<organism evidence="2 3">
    <name type="scientific">Dickeya dadantii (strain 3937)</name>
    <name type="common">Erwinia chrysanthemi (strain 3937)</name>
    <dbReference type="NCBI Taxonomy" id="198628"/>
    <lineage>
        <taxon>Bacteria</taxon>
        <taxon>Pseudomonadati</taxon>
        <taxon>Pseudomonadota</taxon>
        <taxon>Gammaproteobacteria</taxon>
        <taxon>Enterobacterales</taxon>
        <taxon>Pectobacteriaceae</taxon>
        <taxon>Dickeya</taxon>
    </lineage>
</organism>
<dbReference type="PATRIC" id="fig|198628.6.peg.327"/>
<dbReference type="NCBIfam" id="NF011697">
    <property type="entry name" value="PRK15117.1"/>
    <property type="match status" value="1"/>
</dbReference>
<proteinExistence type="predicted"/>
<dbReference type="EMBL" id="CP002038">
    <property type="protein sequence ID" value="ADM96532.1"/>
    <property type="molecule type" value="Genomic_DNA"/>
</dbReference>
<reference evidence="2 3" key="1">
    <citation type="journal article" date="2011" name="J. Bacteriol.">
        <title>Genome sequence of the plant-pathogenic bacterium Dickeya dadantii 3937.</title>
        <authorList>
            <person name="Glasner J.D."/>
            <person name="Yang C.H."/>
            <person name="Reverchon S."/>
            <person name="Hugouvieux-Cotte-Pattat N."/>
            <person name="Condemine G."/>
            <person name="Bohin J.P."/>
            <person name="Van Gijsegem F."/>
            <person name="Yang S."/>
            <person name="Franza T."/>
            <person name="Expert D."/>
            <person name="Plunkett G. III"/>
            <person name="San Francisco M.J."/>
            <person name="Charkowski A.O."/>
            <person name="Py B."/>
            <person name="Bell K."/>
            <person name="Rauscher L."/>
            <person name="Rodriguez-Palenzuela P."/>
            <person name="Toussaint A."/>
            <person name="Holeva M.C."/>
            <person name="He S.Y."/>
            <person name="Douet V."/>
            <person name="Boccara M."/>
            <person name="Blanco C."/>
            <person name="Toth I."/>
            <person name="Anderson B.D."/>
            <person name="Biehl B.S."/>
            <person name="Mau B."/>
            <person name="Flynn S.M."/>
            <person name="Barras F."/>
            <person name="Lindeberg M."/>
            <person name="Birch P.R."/>
            <person name="Tsuyumu S."/>
            <person name="Shi X."/>
            <person name="Hibbing M."/>
            <person name="Yap M.N."/>
            <person name="Carpentier M."/>
            <person name="Dassa E."/>
            <person name="Umehara M."/>
            <person name="Kim J.F."/>
            <person name="Rusch M."/>
            <person name="Soni P."/>
            <person name="Mayhew G.F."/>
            <person name="Fouts D.E."/>
            <person name="Gill S.R."/>
            <person name="Blattner F.R."/>
            <person name="Keen N.T."/>
            <person name="Perna N.T."/>
        </authorList>
    </citation>
    <scope>NUCLEOTIDE SEQUENCE [LARGE SCALE GENOMIC DNA]</scope>
    <source>
        <strain evidence="2 3">3937</strain>
    </source>
</reference>
<evidence type="ECO:0000256" key="1">
    <source>
        <dbReference type="SAM" id="SignalP"/>
    </source>
</evidence>
<dbReference type="eggNOG" id="COG2854">
    <property type="taxonomic scope" value="Bacteria"/>
</dbReference>
<dbReference type="InterPro" id="IPR042245">
    <property type="entry name" value="Tgt2/MlaC_sf"/>
</dbReference>
<dbReference type="HOGENOM" id="CLU_094502_3_0_6"/>
<dbReference type="PANTHER" id="PTHR36573">
    <property type="entry name" value="INTERMEMBRANE PHOSPHOLIPID TRANSPORT SYSTEM BINDING PROTEIN MLAC"/>
    <property type="match status" value="1"/>
</dbReference>
<dbReference type="STRING" id="198628.Dda3937_00692"/>
<accession>E0SHD3</accession>
<evidence type="ECO:0000313" key="2">
    <source>
        <dbReference type="EMBL" id="ADM96532.1"/>
    </source>
</evidence>
<sequence length="217" mass="24423">MLKRLLMVALLVVAPLVSAADQTTPQIDQTNPYSLMNEAANKTFNRLKNEQWPIKQDPNYLRTVVRKELLPYVQVKYAGALVLGQYYKNATPDQREAYFKAFEAYLEQAYGQALASYHGQTYEIASEQPVGNAEIVSIRVTITDNGGRPPIRLDFQWRKNTKTGYWQAYDMIAEGVSMITTKQNEWASTLRQSGVDGLTKQLQAAAQQPISLGQKNG</sequence>
<dbReference type="AlphaFoldDB" id="E0SHD3"/>
<dbReference type="Gene3D" id="3.10.450.710">
    <property type="entry name" value="Tgt2/MlaC"/>
    <property type="match status" value="1"/>
</dbReference>
<dbReference type="InterPro" id="IPR008869">
    <property type="entry name" value="MlaC/ttg2D"/>
</dbReference>